<dbReference type="Proteomes" id="UP001597419">
    <property type="component" value="Unassembled WGS sequence"/>
</dbReference>
<dbReference type="SUPFAM" id="SSF53756">
    <property type="entry name" value="UDP-Glycosyltransferase/glycogen phosphorylase"/>
    <property type="match status" value="1"/>
</dbReference>
<evidence type="ECO:0000313" key="7">
    <source>
        <dbReference type="EMBL" id="MFD2460254.1"/>
    </source>
</evidence>
<keyword evidence="2" id="KW-0328">Glycosyltransferase</keyword>
<dbReference type="InterPro" id="IPR002213">
    <property type="entry name" value="UDP_glucos_trans"/>
</dbReference>
<evidence type="ECO:0000256" key="3">
    <source>
        <dbReference type="ARBA" id="ARBA00022679"/>
    </source>
</evidence>
<accession>A0ABW5GHF9</accession>
<comment type="caution">
    <text evidence="7">The sequence shown here is derived from an EMBL/GenBank/DDBJ whole genome shotgun (WGS) entry which is preliminary data.</text>
</comment>
<evidence type="ECO:0000259" key="6">
    <source>
        <dbReference type="Pfam" id="PF21036"/>
    </source>
</evidence>
<proteinExistence type="inferred from homology"/>
<dbReference type="NCBIfam" id="TIGR04516">
    <property type="entry name" value="glycosyl_450act"/>
    <property type="match status" value="1"/>
</dbReference>
<dbReference type="PANTHER" id="PTHR48050:SF13">
    <property type="entry name" value="STEROL 3-BETA-GLUCOSYLTRANSFERASE UGT80A2"/>
    <property type="match status" value="1"/>
</dbReference>
<feature type="domain" description="Erythromycin biosynthesis protein CIII-like C-terminal" evidence="5">
    <location>
        <begin position="268"/>
        <end position="411"/>
    </location>
</feature>
<dbReference type="EMBL" id="JBHUKU010000008">
    <property type="protein sequence ID" value="MFD2460254.1"/>
    <property type="molecule type" value="Genomic_DNA"/>
</dbReference>
<evidence type="ECO:0000256" key="4">
    <source>
        <dbReference type="ARBA" id="ARBA00023194"/>
    </source>
</evidence>
<keyword evidence="3" id="KW-0808">Transferase</keyword>
<dbReference type="Gene3D" id="3.40.50.2000">
    <property type="entry name" value="Glycogen Phosphorylase B"/>
    <property type="match status" value="2"/>
</dbReference>
<dbReference type="InterPro" id="IPR010610">
    <property type="entry name" value="EryCIII-like_C"/>
</dbReference>
<dbReference type="InterPro" id="IPR030953">
    <property type="entry name" value="Glycosyl_450act"/>
</dbReference>
<dbReference type="Pfam" id="PF21036">
    <property type="entry name" value="EryCIII-like_N"/>
    <property type="match status" value="1"/>
</dbReference>
<protein>
    <submittedName>
        <fullName evidence="7">Activator-dependent family glycosyltransferase</fullName>
    </submittedName>
</protein>
<keyword evidence="8" id="KW-1185">Reference proteome</keyword>
<dbReference type="RefSeq" id="WP_345398134.1">
    <property type="nucleotide sequence ID" value="NZ_BAABHG010000009.1"/>
</dbReference>
<dbReference type="Pfam" id="PF06722">
    <property type="entry name" value="EryCIII-like_C"/>
    <property type="match status" value="1"/>
</dbReference>
<comment type="similarity">
    <text evidence="1">Belongs to the glycosyltransferase 28 family.</text>
</comment>
<evidence type="ECO:0000256" key="2">
    <source>
        <dbReference type="ARBA" id="ARBA00022676"/>
    </source>
</evidence>
<dbReference type="InterPro" id="IPR050426">
    <property type="entry name" value="Glycosyltransferase_28"/>
</dbReference>
<evidence type="ECO:0000256" key="1">
    <source>
        <dbReference type="ARBA" id="ARBA00006962"/>
    </source>
</evidence>
<dbReference type="CDD" id="cd03784">
    <property type="entry name" value="GT1_Gtf-like"/>
    <property type="match status" value="1"/>
</dbReference>
<dbReference type="InterPro" id="IPR048284">
    <property type="entry name" value="EryCIII-like_N"/>
</dbReference>
<organism evidence="7 8">
    <name type="scientific">Amycolatopsis samaneae</name>
    <dbReference type="NCBI Taxonomy" id="664691"/>
    <lineage>
        <taxon>Bacteria</taxon>
        <taxon>Bacillati</taxon>
        <taxon>Actinomycetota</taxon>
        <taxon>Actinomycetes</taxon>
        <taxon>Pseudonocardiales</taxon>
        <taxon>Pseudonocardiaceae</taxon>
        <taxon>Amycolatopsis</taxon>
    </lineage>
</organism>
<name>A0ABW5GHF9_9PSEU</name>
<reference evidence="8" key="1">
    <citation type="journal article" date="2019" name="Int. J. Syst. Evol. Microbiol.">
        <title>The Global Catalogue of Microorganisms (GCM) 10K type strain sequencing project: providing services to taxonomists for standard genome sequencing and annotation.</title>
        <authorList>
            <consortium name="The Broad Institute Genomics Platform"/>
            <consortium name="The Broad Institute Genome Sequencing Center for Infectious Disease"/>
            <person name="Wu L."/>
            <person name="Ma J."/>
        </authorList>
    </citation>
    <scope>NUCLEOTIDE SEQUENCE [LARGE SCALE GENOMIC DNA]</scope>
    <source>
        <strain evidence="8">CGMCC 4.7643</strain>
    </source>
</reference>
<feature type="domain" description="Erythromycin biosynthesis protein CIII-like N-terminal" evidence="6">
    <location>
        <begin position="22"/>
        <end position="252"/>
    </location>
</feature>
<gene>
    <name evidence="7" type="ORF">ACFSYJ_16710</name>
</gene>
<evidence type="ECO:0000259" key="5">
    <source>
        <dbReference type="Pfam" id="PF06722"/>
    </source>
</evidence>
<dbReference type="PANTHER" id="PTHR48050">
    <property type="entry name" value="STEROL 3-BETA-GLUCOSYLTRANSFERASE"/>
    <property type="match status" value="1"/>
</dbReference>
<evidence type="ECO:0000313" key="8">
    <source>
        <dbReference type="Proteomes" id="UP001597419"/>
    </source>
</evidence>
<keyword evidence="4" id="KW-0045">Antibiotic biosynthesis</keyword>
<sequence>MRILFTTANQGSMFQPMVPLAWALRTAGHEVVVATQPDFVEEVTQAGLTAVPVGRQVDPRRLLVAMQVTEDMLEEAREGLHPPYDAVEDPEHADWESMLTGYTDDVERCRYEIFSMIGGLVSFARSWQPDLVIWEPFTYAGAIAAKACGAAHARMMFGADVYGRAREIFRGFGQAEDPLAKWFAGYGRKYGFEFTEDLITGDFTIDPMPASLQCEADLNYLHMRNVPYGGVAIAPWWLEVEPEKPRVALTMGLTATGHFAGYTIDIQDVLDALSDLDVELYATVPEDEQEKLRNIPENALLMPYIPLHALASTCSVAINHAGVGTLSTFALHGVPQLTLPYHFDEPLIARRFSATGAGLNMHDTRIDAGTIRENVVRLLEEPSFREGAARLRDEMHALPTPNQLVGELEALTDKHRGGRS</sequence>